<keyword evidence="2" id="KW-0472">Membrane</keyword>
<evidence type="ECO:0000313" key="3">
    <source>
        <dbReference type="EMBL" id="QVT82000.1"/>
    </source>
</evidence>
<protein>
    <recommendedName>
        <fullName evidence="5">DUF3618 domain-containing protein</fullName>
    </recommendedName>
</protein>
<name>A0ABX8EPL6_9ACTN</name>
<evidence type="ECO:0000256" key="2">
    <source>
        <dbReference type="SAM" id="Phobius"/>
    </source>
</evidence>
<dbReference type="RefSeq" id="WP_214057279.1">
    <property type="nucleotide sequence ID" value="NZ_BAAAHS010000049.1"/>
</dbReference>
<gene>
    <name evidence="3" type="ORF">ENKNEFLB_04419</name>
</gene>
<feature type="region of interest" description="Disordered" evidence="1">
    <location>
        <begin position="1"/>
        <end position="22"/>
    </location>
</feature>
<dbReference type="Proteomes" id="UP000679307">
    <property type="component" value="Chromosome"/>
</dbReference>
<feature type="compositionally biased region" description="Polar residues" evidence="1">
    <location>
        <begin position="1"/>
        <end position="10"/>
    </location>
</feature>
<dbReference type="EMBL" id="CP075371">
    <property type="protein sequence ID" value="QVT82000.1"/>
    <property type="molecule type" value="Genomic_DNA"/>
</dbReference>
<sequence length="88" mass="9616">MADQNPTGDDSSAAKPTSPEVARIEADLEETRERLAETVDALGAKLDVKTRTTEKVTELRDERGTEIAVAAGTVVALLVVLVVWRRRR</sequence>
<keyword evidence="4" id="KW-1185">Reference proteome</keyword>
<organism evidence="3 4">
    <name type="scientific">Nocardioides aquaticus</name>
    <dbReference type="NCBI Taxonomy" id="160826"/>
    <lineage>
        <taxon>Bacteria</taxon>
        <taxon>Bacillati</taxon>
        <taxon>Actinomycetota</taxon>
        <taxon>Actinomycetes</taxon>
        <taxon>Propionibacteriales</taxon>
        <taxon>Nocardioidaceae</taxon>
        <taxon>Nocardioides</taxon>
    </lineage>
</organism>
<evidence type="ECO:0000256" key="1">
    <source>
        <dbReference type="SAM" id="MobiDB-lite"/>
    </source>
</evidence>
<feature type="transmembrane region" description="Helical" evidence="2">
    <location>
        <begin position="67"/>
        <end position="84"/>
    </location>
</feature>
<accession>A0ABX8EPL6</accession>
<dbReference type="InterPro" id="IPR022062">
    <property type="entry name" value="DUF3618"/>
</dbReference>
<evidence type="ECO:0000313" key="4">
    <source>
        <dbReference type="Proteomes" id="UP000679307"/>
    </source>
</evidence>
<keyword evidence="2" id="KW-0812">Transmembrane</keyword>
<proteinExistence type="predicted"/>
<reference evidence="3 4" key="1">
    <citation type="submission" date="2021-05" db="EMBL/GenBank/DDBJ databases">
        <title>Complete genome of Nocardioides aquaticus KCTC 9944T isolated from meromictic and hypersaline Ekho Lake, Antarctica.</title>
        <authorList>
            <person name="Hwang K."/>
            <person name="Kim K.M."/>
            <person name="Choe H."/>
        </authorList>
    </citation>
    <scope>NUCLEOTIDE SEQUENCE [LARGE SCALE GENOMIC DNA]</scope>
    <source>
        <strain evidence="3 4">KCTC 9944</strain>
    </source>
</reference>
<keyword evidence="2" id="KW-1133">Transmembrane helix</keyword>
<dbReference type="Pfam" id="PF12277">
    <property type="entry name" value="DUF3618"/>
    <property type="match status" value="1"/>
</dbReference>
<evidence type="ECO:0008006" key="5">
    <source>
        <dbReference type="Google" id="ProtNLM"/>
    </source>
</evidence>